<feature type="transmembrane region" description="Helical" evidence="1">
    <location>
        <begin position="53"/>
        <end position="77"/>
    </location>
</feature>
<keyword evidence="1" id="KW-1133">Transmembrane helix</keyword>
<keyword evidence="3" id="KW-1185">Reference proteome</keyword>
<sequence length="81" mass="8927">MFNLTVSSFFFSLFSFCSVCNVVIYLSICAHRRSLPVLLSSLPSAANPTTTNLTVLLPLVSFFLVLVSQKCFGVLCVRLTM</sequence>
<keyword evidence="1" id="KW-0472">Membrane</keyword>
<evidence type="ECO:0000256" key="1">
    <source>
        <dbReference type="SAM" id="Phobius"/>
    </source>
</evidence>
<gene>
    <name evidence="2" type="ORF">BSAL_31675</name>
</gene>
<dbReference type="VEuPathDB" id="TriTrypDB:BSAL_31675"/>
<dbReference type="EMBL" id="CYKH01001915">
    <property type="protein sequence ID" value="CUI15203.1"/>
    <property type="molecule type" value="Genomic_DNA"/>
</dbReference>
<accession>A0A0S4KLC4</accession>
<evidence type="ECO:0000313" key="3">
    <source>
        <dbReference type="Proteomes" id="UP000051952"/>
    </source>
</evidence>
<name>A0A0S4KLC4_BODSA</name>
<reference evidence="3" key="1">
    <citation type="submission" date="2015-09" db="EMBL/GenBank/DDBJ databases">
        <authorList>
            <consortium name="Pathogen Informatics"/>
        </authorList>
    </citation>
    <scope>NUCLEOTIDE SEQUENCE [LARGE SCALE GENOMIC DNA]</scope>
    <source>
        <strain evidence="3">Lake Konstanz</strain>
    </source>
</reference>
<protein>
    <submittedName>
        <fullName evidence="2">GPI-anchored surface protein, putative</fullName>
    </submittedName>
</protein>
<proteinExistence type="predicted"/>
<keyword evidence="1" id="KW-0812">Transmembrane</keyword>
<dbReference type="Proteomes" id="UP000051952">
    <property type="component" value="Unassembled WGS sequence"/>
</dbReference>
<dbReference type="AlphaFoldDB" id="A0A0S4KLC4"/>
<evidence type="ECO:0000313" key="2">
    <source>
        <dbReference type="EMBL" id="CUI15203.1"/>
    </source>
</evidence>
<organism evidence="2 3">
    <name type="scientific">Bodo saltans</name>
    <name type="common">Flagellated protozoan</name>
    <dbReference type="NCBI Taxonomy" id="75058"/>
    <lineage>
        <taxon>Eukaryota</taxon>
        <taxon>Discoba</taxon>
        <taxon>Euglenozoa</taxon>
        <taxon>Kinetoplastea</taxon>
        <taxon>Metakinetoplastina</taxon>
        <taxon>Eubodonida</taxon>
        <taxon>Bodonidae</taxon>
        <taxon>Bodo</taxon>
    </lineage>
</organism>